<reference evidence="2" key="1">
    <citation type="submission" date="2021-11" db="EMBL/GenBank/DDBJ databases">
        <title>Complete genome sequence of Atopobiaceae bacterium TOC12.</title>
        <authorList>
            <person name="Morinaga K."/>
            <person name="Kusada H."/>
            <person name="Tamaki H."/>
        </authorList>
    </citation>
    <scope>NUCLEOTIDE SEQUENCE</scope>
    <source>
        <strain evidence="2">TOC12</strain>
    </source>
</reference>
<gene>
    <name evidence="2" type="ORF">ATTO_01010</name>
</gene>
<dbReference type="EMBL" id="AP025285">
    <property type="protein sequence ID" value="BDC90229.1"/>
    <property type="molecule type" value="Genomic_DNA"/>
</dbReference>
<evidence type="ECO:0000313" key="3">
    <source>
        <dbReference type="Proteomes" id="UP001431186"/>
    </source>
</evidence>
<accession>A0AAU9D570</accession>
<dbReference type="Proteomes" id="UP001431186">
    <property type="component" value="Chromosome"/>
</dbReference>
<keyword evidence="3" id="KW-1185">Reference proteome</keyword>
<dbReference type="KEGG" id="lcal:ATTO_01010"/>
<name>A0AAU9D570_9ACTN</name>
<feature type="region of interest" description="Disordered" evidence="1">
    <location>
        <begin position="1"/>
        <end position="22"/>
    </location>
</feature>
<evidence type="ECO:0000313" key="2">
    <source>
        <dbReference type="EMBL" id="BDC90229.1"/>
    </source>
</evidence>
<dbReference type="AlphaFoldDB" id="A0AAU9D570"/>
<sequence>MASAEKPTGTSPGGRGLLGSRGGEMAAWPMQCHVLQGRMALYEDY</sequence>
<evidence type="ECO:0000256" key="1">
    <source>
        <dbReference type="SAM" id="MobiDB-lite"/>
    </source>
</evidence>
<organism evidence="2 3">
    <name type="scientific">Leptogranulimonas caecicola</name>
    <dbReference type="NCBI Taxonomy" id="2894156"/>
    <lineage>
        <taxon>Bacteria</taxon>
        <taxon>Bacillati</taxon>
        <taxon>Actinomycetota</taxon>
        <taxon>Coriobacteriia</taxon>
        <taxon>Coriobacteriales</taxon>
        <taxon>Kribbibacteriaceae</taxon>
        <taxon>Leptogranulimonas</taxon>
    </lineage>
</organism>
<protein>
    <submittedName>
        <fullName evidence="2">Uncharacterized protein</fullName>
    </submittedName>
</protein>
<feature type="compositionally biased region" description="Gly residues" evidence="1">
    <location>
        <begin position="11"/>
        <end position="22"/>
    </location>
</feature>
<proteinExistence type="predicted"/>